<dbReference type="AlphaFoldDB" id="A0A9P3PLD0"/>
<dbReference type="EMBL" id="BRPK01000004">
    <property type="protein sequence ID" value="GLB37544.1"/>
    <property type="molecule type" value="Genomic_DNA"/>
</dbReference>
<dbReference type="InterPro" id="IPR012340">
    <property type="entry name" value="NA-bd_OB-fold"/>
</dbReference>
<gene>
    <name evidence="1" type="ORF">LshimejAT787_0405950</name>
</gene>
<name>A0A9P3PLD0_LYOSH</name>
<dbReference type="OrthoDB" id="3258172at2759"/>
<comment type="caution">
    <text evidence="1">The sequence shown here is derived from an EMBL/GenBank/DDBJ whole genome shotgun (WGS) entry which is preliminary data.</text>
</comment>
<accession>A0A9P3PLD0</accession>
<organism evidence="1 2">
    <name type="scientific">Lyophyllum shimeji</name>
    <name type="common">Hon-shimeji</name>
    <name type="synonym">Tricholoma shimeji</name>
    <dbReference type="NCBI Taxonomy" id="47721"/>
    <lineage>
        <taxon>Eukaryota</taxon>
        <taxon>Fungi</taxon>
        <taxon>Dikarya</taxon>
        <taxon>Basidiomycota</taxon>
        <taxon>Agaricomycotina</taxon>
        <taxon>Agaricomycetes</taxon>
        <taxon>Agaricomycetidae</taxon>
        <taxon>Agaricales</taxon>
        <taxon>Tricholomatineae</taxon>
        <taxon>Lyophyllaceae</taxon>
        <taxon>Lyophyllum</taxon>
    </lineage>
</organism>
<proteinExistence type="predicted"/>
<evidence type="ECO:0000313" key="2">
    <source>
        <dbReference type="Proteomes" id="UP001063166"/>
    </source>
</evidence>
<reference evidence="1" key="1">
    <citation type="submission" date="2022-07" db="EMBL/GenBank/DDBJ databases">
        <title>The genome of Lyophyllum shimeji provides insight into the initial evolution of ectomycorrhizal fungal genome.</title>
        <authorList>
            <person name="Kobayashi Y."/>
            <person name="Shibata T."/>
            <person name="Hirakawa H."/>
            <person name="Shigenobu S."/>
            <person name="Nishiyama T."/>
            <person name="Yamada A."/>
            <person name="Hasebe M."/>
            <person name="Kawaguchi M."/>
        </authorList>
    </citation>
    <scope>NUCLEOTIDE SEQUENCE</scope>
    <source>
        <strain evidence="1">AT787</strain>
    </source>
</reference>
<sequence>MLTSIRSINDSLIGQKLRLMGRQLSYDSTTGLILLFDANKGVLVDVSLCVNYLSGSWLREHLSTIGVIGYLEASSEKLPIPTLPTHTAAPALDPTLVIRALLVEHAPDIDMDLWNMAIEERERSR</sequence>
<dbReference type="Gene3D" id="2.40.50.140">
    <property type="entry name" value="Nucleic acid-binding proteins"/>
    <property type="match status" value="1"/>
</dbReference>
<dbReference type="Proteomes" id="UP001063166">
    <property type="component" value="Unassembled WGS sequence"/>
</dbReference>
<evidence type="ECO:0000313" key="1">
    <source>
        <dbReference type="EMBL" id="GLB37544.1"/>
    </source>
</evidence>
<keyword evidence="2" id="KW-1185">Reference proteome</keyword>
<protein>
    <submittedName>
        <fullName evidence="1">Uncharacterized protein</fullName>
    </submittedName>
</protein>